<dbReference type="Gene3D" id="3.40.630.30">
    <property type="match status" value="1"/>
</dbReference>
<dbReference type="Pfam" id="PF12568">
    <property type="entry name" value="PanZ"/>
    <property type="match status" value="1"/>
</dbReference>
<dbReference type="PROSITE" id="PS51186">
    <property type="entry name" value="GNAT"/>
    <property type="match status" value="1"/>
</dbReference>
<sequence length="161" mass="17908">MPVTLQTVDQARWDACEQERVDLLRIYADAPEERMRVDSPEAFILQHLEARHFFACARFNDRLLGAVAIEVAADGAWWLSQLCVHKSTRRRGVGSRLIALMGELASEQGRVLRIATAVLPLPDRILLSKLGYRPVSLPPPGDATAARHGEFVELNPQGKGE</sequence>
<accession>A0ABT2EHN5</accession>
<feature type="domain" description="N-acetyltransferase" evidence="1">
    <location>
        <begin position="3"/>
        <end position="153"/>
    </location>
</feature>
<protein>
    <submittedName>
        <fullName evidence="2">Acetyl-CoA sensor PanZ family protein</fullName>
    </submittedName>
</protein>
<dbReference type="Proteomes" id="UP001165542">
    <property type="component" value="Unassembled WGS sequence"/>
</dbReference>
<dbReference type="CDD" id="cd04301">
    <property type="entry name" value="NAT_SF"/>
    <property type="match status" value="1"/>
</dbReference>
<evidence type="ECO:0000313" key="2">
    <source>
        <dbReference type="EMBL" id="MCS2611076.1"/>
    </source>
</evidence>
<dbReference type="InterPro" id="IPR000182">
    <property type="entry name" value="GNAT_dom"/>
</dbReference>
<dbReference type="EMBL" id="JAJISC010000009">
    <property type="protein sequence ID" value="MCS2611076.1"/>
    <property type="molecule type" value="Genomic_DNA"/>
</dbReference>
<comment type="caution">
    <text evidence="2">The sequence shown here is derived from an EMBL/GenBank/DDBJ whole genome shotgun (WGS) entry which is preliminary data.</text>
</comment>
<gene>
    <name evidence="2" type="ORF">LLY24_17325</name>
</gene>
<dbReference type="SUPFAM" id="SSF55729">
    <property type="entry name" value="Acyl-CoA N-acyltransferases (Nat)"/>
    <property type="match status" value="1"/>
</dbReference>
<reference evidence="2" key="1">
    <citation type="submission" date="2021-11" db="EMBL/GenBank/DDBJ databases">
        <title>Halomonas sp., isolated from a coastal aquaculture zone in Dongshan Bay.</title>
        <authorList>
            <person name="Lin W."/>
        </authorList>
    </citation>
    <scope>NUCLEOTIDE SEQUENCE</scope>
    <source>
        <strain evidence="2">Yzlin-01</strain>
    </source>
</reference>
<proteinExistence type="predicted"/>
<dbReference type="InterPro" id="IPR016181">
    <property type="entry name" value="Acyl_CoA_acyltransferase"/>
</dbReference>
<evidence type="ECO:0000259" key="1">
    <source>
        <dbReference type="PROSITE" id="PS51186"/>
    </source>
</evidence>
<evidence type="ECO:0000313" key="3">
    <source>
        <dbReference type="Proteomes" id="UP001165542"/>
    </source>
</evidence>
<keyword evidence="3" id="KW-1185">Reference proteome</keyword>
<dbReference type="InterPro" id="IPR040448">
    <property type="entry name" value="PanZ_GNAT"/>
</dbReference>
<dbReference type="RefSeq" id="WP_259037566.1">
    <property type="nucleotide sequence ID" value="NZ_JAJISC010000009.1"/>
</dbReference>
<organism evidence="2 3">
    <name type="scientific">Halomonas dongshanensis</name>
    <dbReference type="NCBI Taxonomy" id="2890835"/>
    <lineage>
        <taxon>Bacteria</taxon>
        <taxon>Pseudomonadati</taxon>
        <taxon>Pseudomonadota</taxon>
        <taxon>Gammaproteobacteria</taxon>
        <taxon>Oceanospirillales</taxon>
        <taxon>Halomonadaceae</taxon>
        <taxon>Halomonas</taxon>
    </lineage>
</organism>
<name>A0ABT2EHN5_9GAMM</name>